<keyword evidence="1" id="KW-0472">Membrane</keyword>
<keyword evidence="1" id="KW-0812">Transmembrane</keyword>
<dbReference type="Proteomes" id="UP000218676">
    <property type="component" value="Chromosome 2"/>
</dbReference>
<keyword evidence="1" id="KW-1133">Transmembrane helix</keyword>
<reference evidence="3" key="1">
    <citation type="submission" date="2017-05" db="EMBL/GenBank/DDBJ databases">
        <title>Whole genome sequence of fish pathogenic bacteria, Photobacterium damselae subsp. piscicida, strain 91-197, isolated from hybrid striped bass (Morone sp.) in USA.</title>
        <authorList>
            <person name="Teru Y."/>
            <person name="Hikima J."/>
            <person name="Kono T."/>
            <person name="Sakai M."/>
            <person name="Takano T."/>
            <person name="Hawke J.P."/>
            <person name="Takeyama H."/>
            <person name="Aoki T."/>
        </authorList>
    </citation>
    <scope>NUCLEOTIDE SEQUENCE [LARGE SCALE GENOMIC DNA]</scope>
    <source>
        <strain evidence="3">91-197</strain>
    </source>
</reference>
<name>A0AAD1FPR8_PHODP</name>
<proteinExistence type="predicted"/>
<protein>
    <submittedName>
        <fullName evidence="2">Uncharacterized protein</fullName>
    </submittedName>
</protein>
<feature type="transmembrane region" description="Helical" evidence="1">
    <location>
        <begin position="12"/>
        <end position="40"/>
    </location>
</feature>
<sequence>MESPPIISGFIYVAGALVFELIGGEIASIYGVDALIYAASYTIEEFLETIGVILLIYTVLSYIEFKNKSIILNLA</sequence>
<evidence type="ECO:0000313" key="2">
    <source>
        <dbReference type="EMBL" id="BAX55144.1"/>
    </source>
</evidence>
<evidence type="ECO:0000256" key="1">
    <source>
        <dbReference type="SAM" id="Phobius"/>
    </source>
</evidence>
<accession>A0AAD1FPR8</accession>
<organism evidence="2 3">
    <name type="scientific">Photobacterium damsela subsp. piscicida</name>
    <name type="common">Pasteurella piscicida</name>
    <dbReference type="NCBI Taxonomy" id="38294"/>
    <lineage>
        <taxon>Bacteria</taxon>
        <taxon>Pseudomonadati</taxon>
        <taxon>Pseudomonadota</taxon>
        <taxon>Gammaproteobacteria</taxon>
        <taxon>Vibrionales</taxon>
        <taxon>Vibrionaceae</taxon>
        <taxon>Photobacterium</taxon>
    </lineage>
</organism>
<dbReference type="AlphaFoldDB" id="A0AAD1FPR8"/>
<evidence type="ECO:0000313" key="3">
    <source>
        <dbReference type="Proteomes" id="UP000218676"/>
    </source>
</evidence>
<dbReference type="RefSeq" id="WP_086958939.1">
    <property type="nucleotide sequence ID" value="NZ_SRHT02000005.1"/>
</dbReference>
<feature type="transmembrane region" description="Helical" evidence="1">
    <location>
        <begin position="46"/>
        <end position="65"/>
    </location>
</feature>
<dbReference type="EMBL" id="AP018046">
    <property type="protein sequence ID" value="BAX55144.1"/>
    <property type="molecule type" value="Genomic_DNA"/>
</dbReference>
<gene>
    <name evidence="2" type="ORF">PDPUS_2_00558</name>
</gene>